<gene>
    <name evidence="1" type="ORF">EC1_00840</name>
</gene>
<proteinExistence type="predicted"/>
<reference evidence="1 2" key="1">
    <citation type="submission" date="2010-03" db="EMBL/GenBank/DDBJ databases">
        <title>The genome sequence of Eubacterium cylindroides T2-87.</title>
        <authorList>
            <consortium name="metaHIT consortium -- http://www.metahit.eu/"/>
            <person name="Pajon A."/>
            <person name="Turner K."/>
            <person name="Parkhill J."/>
            <person name="Duncan S."/>
            <person name="Flint H."/>
        </authorList>
    </citation>
    <scope>NUCLEOTIDE SEQUENCE [LARGE SCALE GENOMIC DNA]</scope>
    <source>
        <strain evidence="1 2">T2-87</strain>
    </source>
</reference>
<dbReference type="SUPFAM" id="SSF53474">
    <property type="entry name" value="alpha/beta-Hydrolases"/>
    <property type="match status" value="1"/>
</dbReference>
<dbReference type="EMBL" id="FP929041">
    <property type="protein sequence ID" value="CBK87882.1"/>
    <property type="molecule type" value="Genomic_DNA"/>
</dbReference>
<name>D4JCG0_9FIRM</name>
<reference evidence="1 2" key="2">
    <citation type="submission" date="2010-03" db="EMBL/GenBank/DDBJ databases">
        <authorList>
            <person name="Pajon A."/>
        </authorList>
    </citation>
    <scope>NUCLEOTIDE SEQUENCE [LARGE SCALE GENOMIC DNA]</scope>
    <source>
        <strain evidence="1 2">T2-87</strain>
    </source>
</reference>
<accession>D4JCG0</accession>
<dbReference type="AlphaFoldDB" id="D4JCG0"/>
<dbReference type="KEGG" id="euc:EC1_00840"/>
<dbReference type="InterPro" id="IPR029058">
    <property type="entry name" value="AB_hydrolase_fold"/>
</dbReference>
<evidence type="ECO:0008006" key="3">
    <source>
        <dbReference type="Google" id="ProtNLM"/>
    </source>
</evidence>
<dbReference type="InterPro" id="IPR024499">
    <property type="entry name" value="Mbeg1-like"/>
</dbReference>
<dbReference type="STRING" id="717960.EC1_00840"/>
<dbReference type="Pfam" id="PF11187">
    <property type="entry name" value="Mbeg1-like"/>
    <property type="match status" value="1"/>
</dbReference>
<evidence type="ECO:0000313" key="2">
    <source>
        <dbReference type="Proteomes" id="UP000008801"/>
    </source>
</evidence>
<protein>
    <recommendedName>
        <fullName evidence="3">DUF2974 domain-containing protein</fullName>
    </recommendedName>
</protein>
<organism evidence="1 2">
    <name type="scientific">Faecalitalea cylindroides T2-87</name>
    <dbReference type="NCBI Taxonomy" id="717960"/>
    <lineage>
        <taxon>Bacteria</taxon>
        <taxon>Bacillati</taxon>
        <taxon>Bacillota</taxon>
        <taxon>Erysipelotrichia</taxon>
        <taxon>Erysipelotrichales</taxon>
        <taxon>Erysipelotrichaceae</taxon>
        <taxon>Faecalitalea</taxon>
    </lineage>
</organism>
<dbReference type="HOGENOM" id="CLU_1155068_0_0_9"/>
<evidence type="ECO:0000313" key="1">
    <source>
        <dbReference type="EMBL" id="CBK87882.1"/>
    </source>
</evidence>
<dbReference type="Proteomes" id="UP000008801">
    <property type="component" value="Chromosome"/>
</dbReference>
<sequence length="240" mass="27346">MQMTYMSHLPCQKMAAEYAEEIIDGIEEKSFWFGFVHKKVYPKIYLAGHSKGGNLAMYAALFGKGIQEHITSVFAFDAPGFRLDVWNSIKDRSILEKITNYKPKDSIIGCLLEHQETAKIVDATDFGLTQHDAFSWSIGPKDFNYVQSLTKQSEEALAYIDKILMSKEDVDKKTYIDLIFSVIDKFDVKQLSDFNDIGIRKGISGILELRQLSGEEIKFLFEVISFLRSQTSSLLKQAKK</sequence>